<feature type="non-terminal residue" evidence="3">
    <location>
        <position position="1"/>
    </location>
</feature>
<feature type="compositionally biased region" description="Polar residues" evidence="2">
    <location>
        <begin position="129"/>
        <end position="138"/>
    </location>
</feature>
<evidence type="ECO:0000313" key="3">
    <source>
        <dbReference type="EMBL" id="CAB4041355.1"/>
    </source>
</evidence>
<dbReference type="SUPFAM" id="SSF52266">
    <property type="entry name" value="SGNH hydrolase"/>
    <property type="match status" value="1"/>
</dbReference>
<gene>
    <name evidence="3" type="ORF">PACLA_8A048734</name>
</gene>
<dbReference type="OrthoDB" id="5982747at2759"/>
<evidence type="ECO:0000256" key="1">
    <source>
        <dbReference type="SAM" id="Coils"/>
    </source>
</evidence>
<feature type="region of interest" description="Disordered" evidence="2">
    <location>
        <begin position="123"/>
        <end position="187"/>
    </location>
</feature>
<evidence type="ECO:0000313" key="4">
    <source>
        <dbReference type="Proteomes" id="UP001152795"/>
    </source>
</evidence>
<protein>
    <submittedName>
        <fullName evidence="3">Uncharacterized protein</fullName>
    </submittedName>
</protein>
<dbReference type="Gene3D" id="3.40.50.1110">
    <property type="entry name" value="SGNH hydrolase"/>
    <property type="match status" value="1"/>
</dbReference>
<sequence length="389" mass="43828">KLDALAEEISTIKENKENAAYGILILEETVNDLKKEKYELNRENEDLKEKNKNLFQSLSEVRAKVIELQDEKSSLITALKLIQRETVSLAEKKNIKDLESENKNLRAAARTLYKKTLIRATEKSENSQKLKNSKNQFEVLSVSDHEEEVNKSASDLDQSEARQHKDPVRDTTTISKDGKTSIHEGGKFKDGKFQPNILLIGDSMIKDINPHLSKSSVRKLTYPGKRAEEIANEFQSAHVHSPPTEVIIHAGTNNIITDSSKECFDNIQLLSSRIKSTFKEARIAISSLITREDIDVTLKTQKTNELLKDLCSKEGYTYIENGNIDATCLNGSKLHLNAKGSALLAVHFIKFIRGTSSRSSDGGFPKELRQLGELLRLIMPQTSKKRTHR</sequence>
<dbReference type="InterPro" id="IPR036514">
    <property type="entry name" value="SGNH_hydro_sf"/>
</dbReference>
<comment type="caution">
    <text evidence="3">The sequence shown here is derived from an EMBL/GenBank/DDBJ whole genome shotgun (WGS) entry which is preliminary data.</text>
</comment>
<name>A0A6S7K7G7_PARCT</name>
<reference evidence="3" key="1">
    <citation type="submission" date="2020-04" db="EMBL/GenBank/DDBJ databases">
        <authorList>
            <person name="Alioto T."/>
            <person name="Alioto T."/>
            <person name="Gomez Garrido J."/>
        </authorList>
    </citation>
    <scope>NUCLEOTIDE SEQUENCE</scope>
    <source>
        <strain evidence="3">A484AB</strain>
    </source>
</reference>
<accession>A0A6S7K7G7</accession>
<keyword evidence="4" id="KW-1185">Reference proteome</keyword>
<evidence type="ECO:0000256" key="2">
    <source>
        <dbReference type="SAM" id="MobiDB-lite"/>
    </source>
</evidence>
<feature type="compositionally biased region" description="Basic and acidic residues" evidence="2">
    <location>
        <begin position="159"/>
        <end position="169"/>
    </location>
</feature>
<dbReference type="EMBL" id="CACRXK020028173">
    <property type="protein sequence ID" value="CAB4041355.1"/>
    <property type="molecule type" value="Genomic_DNA"/>
</dbReference>
<feature type="compositionally biased region" description="Basic and acidic residues" evidence="2">
    <location>
        <begin position="176"/>
        <end position="187"/>
    </location>
</feature>
<proteinExistence type="predicted"/>
<keyword evidence="1" id="KW-0175">Coiled coil</keyword>
<dbReference type="Proteomes" id="UP001152795">
    <property type="component" value="Unassembled WGS sequence"/>
</dbReference>
<organism evidence="3 4">
    <name type="scientific">Paramuricea clavata</name>
    <name type="common">Red gorgonian</name>
    <name type="synonym">Violescent sea-whip</name>
    <dbReference type="NCBI Taxonomy" id="317549"/>
    <lineage>
        <taxon>Eukaryota</taxon>
        <taxon>Metazoa</taxon>
        <taxon>Cnidaria</taxon>
        <taxon>Anthozoa</taxon>
        <taxon>Octocorallia</taxon>
        <taxon>Malacalcyonacea</taxon>
        <taxon>Plexauridae</taxon>
        <taxon>Paramuricea</taxon>
    </lineage>
</organism>
<dbReference type="AlphaFoldDB" id="A0A6S7K7G7"/>
<feature type="coiled-coil region" evidence="1">
    <location>
        <begin position="23"/>
        <end position="115"/>
    </location>
</feature>